<dbReference type="SUPFAM" id="SSF57196">
    <property type="entry name" value="EGF/Laminin"/>
    <property type="match status" value="3"/>
</dbReference>
<feature type="disulfide bond" evidence="3">
    <location>
        <begin position="81"/>
        <end position="90"/>
    </location>
</feature>
<keyword evidence="2 3" id="KW-1015">Disulfide bond</keyword>
<dbReference type="InterPro" id="IPR010423">
    <property type="entry name" value="Pvs25/Psv28_EGF"/>
</dbReference>
<dbReference type="Proteomes" id="UP000006726">
    <property type="component" value="Chromosome 1"/>
</dbReference>
<dbReference type="OrthoDB" id="430340at2759"/>
<dbReference type="Pfam" id="PF06247">
    <property type="entry name" value="Plasmod_Pvs28"/>
    <property type="match status" value="1"/>
</dbReference>
<dbReference type="Gene3D" id="2.10.25.10">
    <property type="entry name" value="Laminin"/>
    <property type="match status" value="3"/>
</dbReference>
<dbReference type="PANTHER" id="PTHR24044">
    <property type="entry name" value="NOTCH LIGAND FAMILY MEMBER"/>
    <property type="match status" value="1"/>
</dbReference>
<dbReference type="InterPro" id="IPR000742">
    <property type="entry name" value="EGF"/>
</dbReference>
<feature type="non-terminal residue" evidence="7">
    <location>
        <position position="1"/>
    </location>
</feature>
<dbReference type="RefSeq" id="XP_628180.1">
    <property type="nucleotide sequence ID" value="XM_628180.1"/>
</dbReference>
<reference evidence="7 8" key="1">
    <citation type="journal article" date="2004" name="Science">
        <title>Complete genome sequence of the apicomplexan, Cryptosporidium parvum.</title>
        <authorList>
            <person name="Abrahamsen M.S."/>
            <person name="Templeton T.J."/>
            <person name="Enomoto S."/>
            <person name="Abrahante J.E."/>
            <person name="Zhu G."/>
            <person name="Lancto C.A."/>
            <person name="Deng M."/>
            <person name="Liu C."/>
            <person name="Widmer G."/>
            <person name="Tzipori S."/>
            <person name="Buck G.A."/>
            <person name="Xu P."/>
            <person name="Bankier A.T."/>
            <person name="Dear P.H."/>
            <person name="Konfortov B.A."/>
            <person name="Spriggs H.F."/>
            <person name="Iyer L."/>
            <person name="Anantharaman V."/>
            <person name="Aravind L."/>
            <person name="Kapur V."/>
        </authorList>
    </citation>
    <scope>NUCLEOTIDE SEQUENCE [LARGE SCALE GENOMIC DNA]</scope>
    <source>
        <strain evidence="8">Iowa II</strain>
    </source>
</reference>
<evidence type="ECO:0000256" key="5">
    <source>
        <dbReference type="SAM" id="Phobius"/>
    </source>
</evidence>
<dbReference type="OMA" id="FLCCCNV"/>
<feature type="domain" description="EGF-like" evidence="6">
    <location>
        <begin position="113"/>
        <end position="155"/>
    </location>
</feature>
<comment type="caution">
    <text evidence="7">The sequence shown here is derived from an EMBL/GenBank/DDBJ whole genome shotgun (WGS) entry which is preliminary data.</text>
</comment>
<accession>Q5CS87</accession>
<gene>
    <name evidence="7" type="ORF">cgd1_3680</name>
</gene>
<evidence type="ECO:0000256" key="4">
    <source>
        <dbReference type="SAM" id="MobiDB-lite"/>
    </source>
</evidence>
<dbReference type="STRING" id="353152.Q5CS87"/>
<feature type="disulfide bond" evidence="3">
    <location>
        <begin position="186"/>
        <end position="195"/>
    </location>
</feature>
<feature type="domain" description="EGF-like" evidence="6">
    <location>
        <begin position="47"/>
        <end position="91"/>
    </location>
</feature>
<dbReference type="GO" id="GO:0005112">
    <property type="term" value="F:Notch binding"/>
    <property type="evidence" value="ECO:0007669"/>
    <property type="project" value="TreeGrafter"/>
</dbReference>
<feature type="disulfide bond" evidence="3">
    <location>
        <begin position="167"/>
        <end position="184"/>
    </location>
</feature>
<evidence type="ECO:0000259" key="6">
    <source>
        <dbReference type="PROSITE" id="PS50026"/>
    </source>
</evidence>
<dbReference type="GO" id="GO:0016020">
    <property type="term" value="C:membrane"/>
    <property type="evidence" value="ECO:0007669"/>
    <property type="project" value="InterPro"/>
</dbReference>
<dbReference type="PROSITE" id="PS01186">
    <property type="entry name" value="EGF_2"/>
    <property type="match status" value="3"/>
</dbReference>
<dbReference type="AlphaFoldDB" id="Q5CS87"/>
<protein>
    <submittedName>
        <fullName evidence="7">Extracellular membrane associated protein with 3 EGF domains and a transmembrane domain</fullName>
    </submittedName>
</protein>
<dbReference type="GO" id="GO:0009986">
    <property type="term" value="C:cell surface"/>
    <property type="evidence" value="ECO:0007669"/>
    <property type="project" value="InterPro"/>
</dbReference>
<evidence type="ECO:0000313" key="7">
    <source>
        <dbReference type="EMBL" id="EAK88545.1"/>
    </source>
</evidence>
<dbReference type="EMBL" id="AAEE01000006">
    <property type="protein sequence ID" value="EAK88545.1"/>
    <property type="molecule type" value="Genomic_DNA"/>
</dbReference>
<keyword evidence="5 7" id="KW-0812">Transmembrane</keyword>
<dbReference type="PROSITE" id="PS00022">
    <property type="entry name" value="EGF_1"/>
    <property type="match status" value="3"/>
</dbReference>
<dbReference type="KEGG" id="cpv:cgd1_3680"/>
<dbReference type="InterPro" id="IPR050906">
    <property type="entry name" value="Notch_signaling"/>
</dbReference>
<dbReference type="PROSITE" id="PS50026">
    <property type="entry name" value="EGF_3"/>
    <property type="match status" value="3"/>
</dbReference>
<feature type="disulfide bond" evidence="3">
    <location>
        <begin position="126"/>
        <end position="143"/>
    </location>
</feature>
<proteinExistence type="predicted"/>
<evidence type="ECO:0000313" key="8">
    <source>
        <dbReference type="Proteomes" id="UP000006726"/>
    </source>
</evidence>
<dbReference type="InParanoid" id="Q5CS87"/>
<feature type="region of interest" description="Disordered" evidence="4">
    <location>
        <begin position="247"/>
        <end position="268"/>
    </location>
</feature>
<dbReference type="FunFam" id="2.10.25.10:FF:000118">
    <property type="entry name" value="protein delta homolog 2"/>
    <property type="match status" value="1"/>
</dbReference>
<dbReference type="Pfam" id="PF00008">
    <property type="entry name" value="EGF"/>
    <property type="match status" value="2"/>
</dbReference>
<feature type="domain" description="EGF-like" evidence="6">
    <location>
        <begin position="157"/>
        <end position="196"/>
    </location>
</feature>
<feature type="transmembrane region" description="Helical" evidence="5">
    <location>
        <begin position="216"/>
        <end position="241"/>
    </location>
</feature>
<keyword evidence="5" id="KW-0472">Membrane</keyword>
<comment type="caution">
    <text evidence="3">Lacks conserved residue(s) required for the propagation of feature annotation.</text>
</comment>
<dbReference type="CDD" id="cd00054">
    <property type="entry name" value="EGF_CA"/>
    <property type="match status" value="2"/>
</dbReference>
<evidence type="ECO:0000256" key="3">
    <source>
        <dbReference type="PROSITE-ProRule" id="PRU00076"/>
    </source>
</evidence>
<evidence type="ECO:0000256" key="1">
    <source>
        <dbReference type="ARBA" id="ARBA00022536"/>
    </source>
</evidence>
<sequence length="268" mass="29497">CYIINMLLPNENNSKEINNNSHISTTPNDNLIIKVSNQLRNLQNLPFESICAGDQTINCGENGKCISLPNVNNQKQFLCVCSDGFTGPSCKTGKFIDQLFILSFNLKKKLNLAWDACLTSGPTSLCLNGGICTSKDTPPYYECKCTVGFTGINCEVENNVCKTNNPCQNGGKCSYIGENLPIICTCLTGYSGDYCQIIVKHGIGGAGVKLHPGQIIMIWGFLLFILATILYCTFSVVYDIIVQIRAKKRKDQQEKDDDMDSPSQSDEK</sequence>
<organism evidence="7 8">
    <name type="scientific">Cryptosporidium parvum (strain Iowa II)</name>
    <dbReference type="NCBI Taxonomy" id="353152"/>
    <lineage>
        <taxon>Eukaryota</taxon>
        <taxon>Sar</taxon>
        <taxon>Alveolata</taxon>
        <taxon>Apicomplexa</taxon>
        <taxon>Conoidasida</taxon>
        <taxon>Coccidia</taxon>
        <taxon>Eucoccidiorida</taxon>
        <taxon>Eimeriorina</taxon>
        <taxon>Cryptosporidiidae</taxon>
        <taxon>Cryptosporidium</taxon>
    </lineage>
</organism>
<dbReference type="GeneID" id="3371445"/>
<keyword evidence="5" id="KW-1133">Transmembrane helix</keyword>
<keyword evidence="1 3" id="KW-0245">EGF-like domain</keyword>
<keyword evidence="8" id="KW-1185">Reference proteome</keyword>
<dbReference type="SMART" id="SM00181">
    <property type="entry name" value="EGF"/>
    <property type="match status" value="3"/>
</dbReference>
<name>Q5CS87_CRYPI</name>
<feature type="disulfide bond" evidence="3">
    <location>
        <begin position="145"/>
        <end position="154"/>
    </location>
</feature>
<dbReference type="PANTHER" id="PTHR24044:SF417">
    <property type="entry name" value="WEARY, ISOFORM B"/>
    <property type="match status" value="1"/>
</dbReference>
<evidence type="ECO:0000256" key="2">
    <source>
        <dbReference type="ARBA" id="ARBA00023157"/>
    </source>
</evidence>